<dbReference type="Proteomes" id="UP000234190">
    <property type="component" value="Unassembled WGS sequence"/>
</dbReference>
<evidence type="ECO:0000256" key="1">
    <source>
        <dbReference type="ARBA" id="ARBA00022630"/>
    </source>
</evidence>
<gene>
    <name evidence="4" type="ORF">CR159_06485</name>
</gene>
<dbReference type="GO" id="GO:0016491">
    <property type="term" value="F:oxidoreductase activity"/>
    <property type="evidence" value="ECO:0007669"/>
    <property type="project" value="UniProtKB-KW"/>
</dbReference>
<dbReference type="EMBL" id="PDNW01000004">
    <property type="protein sequence ID" value="PLC50650.1"/>
    <property type="molecule type" value="Genomic_DNA"/>
</dbReference>
<proteinExistence type="predicted"/>
<evidence type="ECO:0000313" key="4">
    <source>
        <dbReference type="EMBL" id="PLC50650.1"/>
    </source>
</evidence>
<dbReference type="RefSeq" id="WP_102073195.1">
    <property type="nucleotide sequence ID" value="NZ_PDNW01000004.1"/>
</dbReference>
<name>A0A2N4U6K0_9BURK</name>
<dbReference type="PRINTS" id="PR00469">
    <property type="entry name" value="PNDRDTASEII"/>
</dbReference>
<dbReference type="InterPro" id="IPR036188">
    <property type="entry name" value="FAD/NAD-bd_sf"/>
</dbReference>
<reference evidence="4 5" key="1">
    <citation type="submission" date="2017-10" db="EMBL/GenBank/DDBJ databases">
        <title>Two draft genome sequences of Pusillimonas sp. strains isolated from a nitrate- and radionuclide-contaminated groundwater in Russia.</title>
        <authorList>
            <person name="Grouzdev D.S."/>
            <person name="Tourova T.P."/>
            <person name="Goeva M.A."/>
            <person name="Babich T.L."/>
            <person name="Sokolova D.S."/>
            <person name="Abdullin R."/>
            <person name="Poltaraus A.B."/>
            <person name="Toshchakov S.V."/>
            <person name="Nazina T.N."/>
        </authorList>
    </citation>
    <scope>NUCLEOTIDE SEQUENCE [LARGE SCALE GENOMIC DNA]</scope>
    <source>
        <strain evidence="4 5">JR1/69-3-13</strain>
    </source>
</reference>
<sequence length="295" mass="31396">MDCDVIIVGGSYAGLSAALQLARTRRKVCVIDAGQRRNRYAETSHGFLTHDGRSAAGIAQEARREVLAYPGVHCVQACATRVEARSDSFLVTVDSGETHAAQRLILAIGVIDHLPDIPGLPERWGKSVFHCPYCHGYELDEGNIGVLATSEGSMHHGLMVPDWGKVTFFINESFAPEPDQLRKLQDRGASIERTPIARVLGEEANVELTDGRLIALKGLFTTPQTTLASTLAEQLGCDIEEGSCGPFIRTDLSKETSVPGVFACGDAARPSGSVALAVGDGALAGVATHLSLVFD</sequence>
<dbReference type="PRINTS" id="PR00368">
    <property type="entry name" value="FADPNR"/>
</dbReference>
<protein>
    <submittedName>
        <fullName evidence="4">Thioredoxin reductase</fullName>
    </submittedName>
</protein>
<feature type="domain" description="FAD/NAD(P)-binding" evidence="3">
    <location>
        <begin position="4"/>
        <end position="141"/>
    </location>
</feature>
<dbReference type="InterPro" id="IPR023753">
    <property type="entry name" value="FAD/NAD-binding_dom"/>
</dbReference>
<dbReference type="SUPFAM" id="SSF51905">
    <property type="entry name" value="FAD/NAD(P)-binding domain"/>
    <property type="match status" value="1"/>
</dbReference>
<dbReference type="Gene3D" id="3.50.50.60">
    <property type="entry name" value="FAD/NAD(P)-binding domain"/>
    <property type="match status" value="2"/>
</dbReference>
<dbReference type="Pfam" id="PF07992">
    <property type="entry name" value="Pyr_redox_2"/>
    <property type="match status" value="1"/>
</dbReference>
<evidence type="ECO:0000313" key="5">
    <source>
        <dbReference type="Proteomes" id="UP000234190"/>
    </source>
</evidence>
<comment type="caution">
    <text evidence="4">The sequence shown here is derived from an EMBL/GenBank/DDBJ whole genome shotgun (WGS) entry which is preliminary data.</text>
</comment>
<evidence type="ECO:0000259" key="3">
    <source>
        <dbReference type="Pfam" id="PF07992"/>
    </source>
</evidence>
<dbReference type="InterPro" id="IPR050097">
    <property type="entry name" value="Ferredoxin-NADP_redctase_2"/>
</dbReference>
<dbReference type="PANTHER" id="PTHR48105">
    <property type="entry name" value="THIOREDOXIN REDUCTASE 1-RELATED-RELATED"/>
    <property type="match status" value="1"/>
</dbReference>
<dbReference type="OrthoDB" id="9786503at2"/>
<organism evidence="4 5">
    <name type="scientific">Pollutimonas subterranea</name>
    <dbReference type="NCBI Taxonomy" id="2045210"/>
    <lineage>
        <taxon>Bacteria</taxon>
        <taxon>Pseudomonadati</taxon>
        <taxon>Pseudomonadota</taxon>
        <taxon>Betaproteobacteria</taxon>
        <taxon>Burkholderiales</taxon>
        <taxon>Alcaligenaceae</taxon>
        <taxon>Pollutimonas</taxon>
    </lineage>
</organism>
<keyword evidence="5" id="KW-1185">Reference proteome</keyword>
<accession>A0A2N4U6K0</accession>
<keyword evidence="1" id="KW-0285">Flavoprotein</keyword>
<evidence type="ECO:0000256" key="2">
    <source>
        <dbReference type="ARBA" id="ARBA00023002"/>
    </source>
</evidence>
<dbReference type="AlphaFoldDB" id="A0A2N4U6K0"/>
<keyword evidence="2" id="KW-0560">Oxidoreductase</keyword>